<gene>
    <name evidence="2" type="ORF">UV89_C0011G0017</name>
</gene>
<dbReference type="EMBL" id="LCGF01000011">
    <property type="protein sequence ID" value="KKT11695.1"/>
    <property type="molecule type" value="Genomic_DNA"/>
</dbReference>
<sequence>MINLGDYSDFYIFLGGLLVVGGIVYFFFRNKFNDIFISEEEIPEPEVSKRFPVVEVLFPADSKDTVSSPLLKKIGSILLAIIIGGFLLNQFLMWKLNSSGSSDKPFDISISVSKK</sequence>
<reference evidence="2 3" key="1">
    <citation type="journal article" date="2015" name="Nature">
        <title>rRNA introns, odd ribosomes, and small enigmatic genomes across a large radiation of phyla.</title>
        <authorList>
            <person name="Brown C.T."/>
            <person name="Hug L.A."/>
            <person name="Thomas B.C."/>
            <person name="Sharon I."/>
            <person name="Castelle C.J."/>
            <person name="Singh A."/>
            <person name="Wilkins M.J."/>
            <person name="Williams K.H."/>
            <person name="Banfield J.F."/>
        </authorList>
    </citation>
    <scope>NUCLEOTIDE SEQUENCE [LARGE SCALE GENOMIC DNA]</scope>
</reference>
<proteinExistence type="predicted"/>
<evidence type="ECO:0000313" key="3">
    <source>
        <dbReference type="Proteomes" id="UP000033910"/>
    </source>
</evidence>
<comment type="caution">
    <text evidence="2">The sequence shown here is derived from an EMBL/GenBank/DDBJ whole genome shotgun (WGS) entry which is preliminary data.</text>
</comment>
<organism evidence="2 3">
    <name type="scientific">candidate division WWE3 bacterium GW2011_GWB2_43_22</name>
    <dbReference type="NCBI Taxonomy" id="1619118"/>
    <lineage>
        <taxon>Bacteria</taxon>
        <taxon>Katanobacteria</taxon>
    </lineage>
</organism>
<keyword evidence="1" id="KW-1133">Transmembrane helix</keyword>
<dbReference type="AlphaFoldDB" id="A0A0G1EP01"/>
<keyword evidence="1" id="KW-0472">Membrane</keyword>
<dbReference type="Proteomes" id="UP000033910">
    <property type="component" value="Unassembled WGS sequence"/>
</dbReference>
<feature type="transmembrane region" description="Helical" evidence="1">
    <location>
        <begin position="74"/>
        <end position="94"/>
    </location>
</feature>
<evidence type="ECO:0000313" key="2">
    <source>
        <dbReference type="EMBL" id="KKT11695.1"/>
    </source>
</evidence>
<protein>
    <submittedName>
        <fullName evidence="2">Uncharacterized protein</fullName>
    </submittedName>
</protein>
<accession>A0A0G1EP01</accession>
<evidence type="ECO:0000256" key="1">
    <source>
        <dbReference type="SAM" id="Phobius"/>
    </source>
</evidence>
<feature type="transmembrane region" description="Helical" evidence="1">
    <location>
        <begin position="7"/>
        <end position="28"/>
    </location>
</feature>
<name>A0A0G1EP01_UNCKA</name>
<keyword evidence="1" id="KW-0812">Transmembrane</keyword>